<evidence type="ECO:0000313" key="3">
    <source>
        <dbReference type="Proteomes" id="UP000507222"/>
    </source>
</evidence>
<reference evidence="2 3" key="2">
    <citation type="submission" date="2020-05" db="EMBL/GenBank/DDBJ databases">
        <authorList>
            <person name="Campoy J."/>
            <person name="Schneeberger K."/>
            <person name="Spophaly S."/>
        </authorList>
    </citation>
    <scope>NUCLEOTIDE SEQUENCE [LARGE SCALE GENOMIC DNA]</scope>
    <source>
        <strain evidence="2">PruArmRojPasFocal</strain>
    </source>
</reference>
<evidence type="ECO:0000313" key="1">
    <source>
        <dbReference type="EMBL" id="CAB4270502.1"/>
    </source>
</evidence>
<organism evidence="2 4">
    <name type="scientific">Prunus armeniaca</name>
    <name type="common">Apricot</name>
    <name type="synonym">Armeniaca vulgaris</name>
    <dbReference type="NCBI Taxonomy" id="36596"/>
    <lineage>
        <taxon>Eukaryota</taxon>
        <taxon>Viridiplantae</taxon>
        <taxon>Streptophyta</taxon>
        <taxon>Embryophyta</taxon>
        <taxon>Tracheophyta</taxon>
        <taxon>Spermatophyta</taxon>
        <taxon>Magnoliopsida</taxon>
        <taxon>eudicotyledons</taxon>
        <taxon>Gunneridae</taxon>
        <taxon>Pentapetalae</taxon>
        <taxon>rosids</taxon>
        <taxon>fabids</taxon>
        <taxon>Rosales</taxon>
        <taxon>Rosaceae</taxon>
        <taxon>Amygdaloideae</taxon>
        <taxon>Amygdaleae</taxon>
        <taxon>Prunus</taxon>
    </lineage>
</organism>
<dbReference type="Proteomes" id="UP000507245">
    <property type="component" value="Unassembled WGS sequence"/>
</dbReference>
<sequence length="59" mass="6287">MSIIRISSKLVKTPMGYMGTLSGVVCGVEKEGMLGLGEYDGVARGGWAWWERAGAVHGM</sequence>
<keyword evidence="4" id="KW-1185">Reference proteome</keyword>
<protein>
    <submittedName>
        <fullName evidence="2">Uncharacterized protein</fullName>
    </submittedName>
</protein>
<evidence type="ECO:0000313" key="2">
    <source>
        <dbReference type="EMBL" id="CAB4300903.1"/>
    </source>
</evidence>
<dbReference type="EMBL" id="CAEKDK010000002">
    <property type="protein sequence ID" value="CAB4270502.1"/>
    <property type="molecule type" value="Genomic_DNA"/>
</dbReference>
<evidence type="ECO:0000313" key="4">
    <source>
        <dbReference type="Proteomes" id="UP000507245"/>
    </source>
</evidence>
<gene>
    <name evidence="1" type="ORF">CURHAP_LOCUS16637</name>
    <name evidence="2" type="ORF">ORAREDHAP_LOCUS16218</name>
</gene>
<proteinExistence type="predicted"/>
<dbReference type="EMBL" id="CAEKKB010000002">
    <property type="protein sequence ID" value="CAB4300903.1"/>
    <property type="molecule type" value="Genomic_DNA"/>
</dbReference>
<name>A0A6J5WKK4_PRUAR</name>
<accession>A0A6J5WKK4</accession>
<dbReference type="AlphaFoldDB" id="A0A6J5WKK4"/>
<dbReference type="Proteomes" id="UP000507222">
    <property type="component" value="Unassembled WGS sequence"/>
</dbReference>
<reference evidence="4" key="1">
    <citation type="journal article" date="2020" name="Genome Biol.">
        <title>Gamete binning: chromosome-level and haplotype-resolved genome assembly enabled by high-throughput single-cell sequencing of gamete genomes.</title>
        <authorList>
            <person name="Campoy J.A."/>
            <person name="Sun H."/>
            <person name="Goel M."/>
            <person name="Jiao W.-B."/>
            <person name="Folz-Donahue K."/>
            <person name="Wang N."/>
            <person name="Rubio M."/>
            <person name="Liu C."/>
            <person name="Kukat C."/>
            <person name="Ruiz D."/>
            <person name="Huettel B."/>
            <person name="Schneeberger K."/>
        </authorList>
    </citation>
    <scope>NUCLEOTIDE SEQUENCE [LARGE SCALE GENOMIC DNA]</scope>
    <source>
        <strain evidence="4">cv. Rojo Pasion</strain>
    </source>
</reference>